<proteinExistence type="predicted"/>
<evidence type="ECO:0000256" key="2">
    <source>
        <dbReference type="SAM" id="Phobius"/>
    </source>
</evidence>
<organism evidence="3 4">
    <name type="scientific">Roseibium hamelinense</name>
    <dbReference type="NCBI Taxonomy" id="150831"/>
    <lineage>
        <taxon>Bacteria</taxon>
        <taxon>Pseudomonadati</taxon>
        <taxon>Pseudomonadota</taxon>
        <taxon>Alphaproteobacteria</taxon>
        <taxon>Hyphomicrobiales</taxon>
        <taxon>Stappiaceae</taxon>
        <taxon>Roseibium</taxon>
    </lineage>
</organism>
<dbReference type="Proteomes" id="UP000320593">
    <property type="component" value="Unassembled WGS sequence"/>
</dbReference>
<protein>
    <submittedName>
        <fullName evidence="3">Uncharacterized protein</fullName>
    </submittedName>
</protein>
<sequence>MSEQIFLFTAMEWTLLVMAAGLTTALALYVKPPEKGSPFCPRQESWFRDEAEPQSGRDTALQNPDRKT</sequence>
<keyword evidence="4" id="KW-1185">Reference proteome</keyword>
<evidence type="ECO:0000256" key="1">
    <source>
        <dbReference type="SAM" id="MobiDB-lite"/>
    </source>
</evidence>
<feature type="region of interest" description="Disordered" evidence="1">
    <location>
        <begin position="34"/>
        <end position="68"/>
    </location>
</feature>
<dbReference type="AlphaFoldDB" id="A0A562TJ05"/>
<comment type="caution">
    <text evidence="3">The sequence shown here is derived from an EMBL/GenBank/DDBJ whole genome shotgun (WGS) entry which is preliminary data.</text>
</comment>
<name>A0A562TJ05_9HYPH</name>
<evidence type="ECO:0000313" key="3">
    <source>
        <dbReference type="EMBL" id="TWI92640.1"/>
    </source>
</evidence>
<keyword evidence="2" id="KW-0812">Transmembrane</keyword>
<evidence type="ECO:0000313" key="4">
    <source>
        <dbReference type="Proteomes" id="UP000320593"/>
    </source>
</evidence>
<feature type="transmembrane region" description="Helical" evidence="2">
    <location>
        <begin position="6"/>
        <end position="29"/>
    </location>
</feature>
<dbReference type="EMBL" id="VLLF01000001">
    <property type="protein sequence ID" value="TWI92640.1"/>
    <property type="molecule type" value="Genomic_DNA"/>
</dbReference>
<reference evidence="3 4" key="1">
    <citation type="submission" date="2019-07" db="EMBL/GenBank/DDBJ databases">
        <title>Genomic Encyclopedia of Archaeal and Bacterial Type Strains, Phase II (KMG-II): from individual species to whole genera.</title>
        <authorList>
            <person name="Goeker M."/>
        </authorList>
    </citation>
    <scope>NUCLEOTIDE SEQUENCE [LARGE SCALE GENOMIC DNA]</scope>
    <source>
        <strain evidence="3 4">ATCC BAA-252</strain>
    </source>
</reference>
<keyword evidence="2" id="KW-1133">Transmembrane helix</keyword>
<gene>
    <name evidence="3" type="ORF">JM93_00183</name>
</gene>
<keyword evidence="2" id="KW-0472">Membrane</keyword>
<accession>A0A562TJ05</accession>
<dbReference type="RefSeq" id="WP_145340174.1">
    <property type="nucleotide sequence ID" value="NZ_SMLY01000087.1"/>
</dbReference>